<dbReference type="Proteomes" id="UP000828251">
    <property type="component" value="Unassembled WGS sequence"/>
</dbReference>
<evidence type="ECO:0000259" key="2">
    <source>
        <dbReference type="Pfam" id="PF13456"/>
    </source>
</evidence>
<dbReference type="GO" id="GO:0004523">
    <property type="term" value="F:RNA-DNA hybrid ribonuclease activity"/>
    <property type="evidence" value="ECO:0007669"/>
    <property type="project" value="InterPro"/>
</dbReference>
<dbReference type="EMBL" id="JAIQCV010000013">
    <property type="protein sequence ID" value="KAH1031883.1"/>
    <property type="molecule type" value="Genomic_DNA"/>
</dbReference>
<evidence type="ECO:0000313" key="3">
    <source>
        <dbReference type="EMBL" id="KAH1031883.1"/>
    </source>
</evidence>
<gene>
    <name evidence="3" type="ORF">J1N35_044057</name>
</gene>
<dbReference type="OrthoDB" id="1906820at2759"/>
<proteinExistence type="predicted"/>
<evidence type="ECO:0000256" key="1">
    <source>
        <dbReference type="SAM" id="MobiDB-lite"/>
    </source>
</evidence>
<keyword evidence="4" id="KW-1185">Reference proteome</keyword>
<dbReference type="GO" id="GO:0003676">
    <property type="term" value="F:nucleic acid binding"/>
    <property type="evidence" value="ECO:0007669"/>
    <property type="project" value="InterPro"/>
</dbReference>
<dbReference type="InterPro" id="IPR002156">
    <property type="entry name" value="RNaseH_domain"/>
</dbReference>
<name>A0A9D3ZG15_9ROSI</name>
<sequence length="149" mass="17105">MGFREIEIEGDTLTIIKKILISKVTDSVISTYVEDIKLLREAFHTCLFTYTVRERNDLVHVLATKGLKCREQSHLMGEVPAFVRGKMEEEKRKNKANKDVKKSSEAKEMFGKYLGHELNEERMLMETTDYPPLGPDPKHDPHAPPPPQP</sequence>
<organism evidence="3 4">
    <name type="scientific">Gossypium stocksii</name>
    <dbReference type="NCBI Taxonomy" id="47602"/>
    <lineage>
        <taxon>Eukaryota</taxon>
        <taxon>Viridiplantae</taxon>
        <taxon>Streptophyta</taxon>
        <taxon>Embryophyta</taxon>
        <taxon>Tracheophyta</taxon>
        <taxon>Spermatophyta</taxon>
        <taxon>Magnoliopsida</taxon>
        <taxon>eudicotyledons</taxon>
        <taxon>Gunneridae</taxon>
        <taxon>Pentapetalae</taxon>
        <taxon>rosids</taxon>
        <taxon>malvids</taxon>
        <taxon>Malvales</taxon>
        <taxon>Malvaceae</taxon>
        <taxon>Malvoideae</taxon>
        <taxon>Gossypium</taxon>
    </lineage>
</organism>
<dbReference type="Pfam" id="PF13456">
    <property type="entry name" value="RVT_3"/>
    <property type="match status" value="1"/>
</dbReference>
<dbReference type="AlphaFoldDB" id="A0A9D3ZG15"/>
<accession>A0A9D3ZG15</accession>
<feature type="domain" description="RNase H type-1" evidence="2">
    <location>
        <begin position="2"/>
        <end position="65"/>
    </location>
</feature>
<reference evidence="3 4" key="1">
    <citation type="journal article" date="2021" name="Plant Biotechnol. J.">
        <title>Multi-omics assisted identification of the key and species-specific regulatory components of drought-tolerant mechanisms in Gossypium stocksii.</title>
        <authorList>
            <person name="Yu D."/>
            <person name="Ke L."/>
            <person name="Zhang D."/>
            <person name="Wu Y."/>
            <person name="Sun Y."/>
            <person name="Mei J."/>
            <person name="Sun J."/>
            <person name="Sun Y."/>
        </authorList>
    </citation>
    <scope>NUCLEOTIDE SEQUENCE [LARGE SCALE GENOMIC DNA]</scope>
    <source>
        <strain evidence="4">cv. E1</strain>
        <tissue evidence="3">Leaf</tissue>
    </source>
</reference>
<evidence type="ECO:0000313" key="4">
    <source>
        <dbReference type="Proteomes" id="UP000828251"/>
    </source>
</evidence>
<comment type="caution">
    <text evidence="3">The sequence shown here is derived from an EMBL/GenBank/DDBJ whole genome shotgun (WGS) entry which is preliminary data.</text>
</comment>
<feature type="region of interest" description="Disordered" evidence="1">
    <location>
        <begin position="121"/>
        <end position="149"/>
    </location>
</feature>
<protein>
    <recommendedName>
        <fullName evidence="2">RNase H type-1 domain-containing protein</fullName>
    </recommendedName>
</protein>